<dbReference type="PANTHER" id="PTHR43022">
    <property type="entry name" value="PROTEIN SMF"/>
    <property type="match status" value="1"/>
</dbReference>
<gene>
    <name evidence="5" type="ORF">RYS15_16920</name>
</gene>
<dbReference type="PANTHER" id="PTHR43022:SF1">
    <property type="entry name" value="PROTEIN SMF"/>
    <property type="match status" value="1"/>
</dbReference>
<keyword evidence="3" id="KW-0472">Membrane</keyword>
<evidence type="ECO:0000313" key="6">
    <source>
        <dbReference type="Proteomes" id="UP001269819"/>
    </source>
</evidence>
<feature type="compositionally biased region" description="Polar residues" evidence="2">
    <location>
        <begin position="308"/>
        <end position="325"/>
    </location>
</feature>
<dbReference type="Pfam" id="PF02481">
    <property type="entry name" value="DNA_processg_A"/>
    <property type="match status" value="1"/>
</dbReference>
<comment type="similarity">
    <text evidence="1">Belongs to the DprA/Smf family.</text>
</comment>
<dbReference type="Proteomes" id="UP001269819">
    <property type="component" value="Unassembled WGS sequence"/>
</dbReference>
<keyword evidence="6" id="KW-1185">Reference proteome</keyword>
<dbReference type="RefSeq" id="WP_316974788.1">
    <property type="nucleotide sequence ID" value="NZ_JAWIIJ010000013.1"/>
</dbReference>
<organism evidence="5 6">
    <name type="scientific">Marinobacter xestospongiae</name>
    <dbReference type="NCBI Taxonomy" id="994319"/>
    <lineage>
        <taxon>Bacteria</taxon>
        <taxon>Pseudomonadati</taxon>
        <taxon>Pseudomonadota</taxon>
        <taxon>Gammaproteobacteria</taxon>
        <taxon>Pseudomonadales</taxon>
        <taxon>Marinobacteraceae</taxon>
        <taxon>Marinobacter</taxon>
    </lineage>
</organism>
<dbReference type="EMBL" id="JAWIIJ010000013">
    <property type="protein sequence ID" value="MDV2080373.1"/>
    <property type="molecule type" value="Genomic_DNA"/>
</dbReference>
<evidence type="ECO:0000256" key="2">
    <source>
        <dbReference type="SAM" id="MobiDB-lite"/>
    </source>
</evidence>
<name>A0ABU3W1G4_9GAMM</name>
<dbReference type="Gene3D" id="3.40.50.450">
    <property type="match status" value="1"/>
</dbReference>
<evidence type="ECO:0000256" key="1">
    <source>
        <dbReference type="ARBA" id="ARBA00006525"/>
    </source>
</evidence>
<evidence type="ECO:0000259" key="4">
    <source>
        <dbReference type="Pfam" id="PF02481"/>
    </source>
</evidence>
<keyword evidence="3" id="KW-0812">Transmembrane</keyword>
<proteinExistence type="inferred from homology"/>
<evidence type="ECO:0000256" key="3">
    <source>
        <dbReference type="SAM" id="Phobius"/>
    </source>
</evidence>
<feature type="domain" description="Smf/DprA SLOG" evidence="4">
    <location>
        <begin position="92"/>
        <end position="271"/>
    </location>
</feature>
<feature type="region of interest" description="Disordered" evidence="2">
    <location>
        <begin position="306"/>
        <end position="325"/>
    </location>
</feature>
<accession>A0ABU3W1G4</accession>
<reference evidence="5 6" key="1">
    <citation type="submission" date="2023-10" db="EMBL/GenBank/DDBJ databases">
        <title>Characteristics and mechanism of a salt-tolerant marine origin heterotrophic nitrifying- aerobic denitrifying bacteria Marinobacter xestospongiae HN1.</title>
        <authorList>
            <person name="Qi R."/>
        </authorList>
    </citation>
    <scope>NUCLEOTIDE SEQUENCE [LARGE SCALE GENOMIC DNA]</scope>
    <source>
        <strain evidence="5 6">HN1</strain>
    </source>
</reference>
<keyword evidence="3" id="KW-1133">Transmembrane helix</keyword>
<evidence type="ECO:0000313" key="5">
    <source>
        <dbReference type="EMBL" id="MDV2080373.1"/>
    </source>
</evidence>
<comment type="caution">
    <text evidence="5">The sequence shown here is derived from an EMBL/GenBank/DDBJ whole genome shotgun (WGS) entry which is preliminary data.</text>
</comment>
<dbReference type="InterPro" id="IPR057666">
    <property type="entry name" value="DrpA_SLOG"/>
</dbReference>
<dbReference type="SUPFAM" id="SSF102405">
    <property type="entry name" value="MCP/YpsA-like"/>
    <property type="match status" value="1"/>
</dbReference>
<protein>
    <submittedName>
        <fullName evidence="5">DNA-processing protein DprA</fullName>
    </submittedName>
</protein>
<feature type="transmembrane region" description="Helical" evidence="3">
    <location>
        <begin position="12"/>
        <end position="30"/>
    </location>
</feature>
<sequence length="325" mass="36583">MDHKADYWRNEVVAFLALSSIKGVGYWTLYRLKLPGEGFKDFLKSSSIPVLEEKLKVSLLLDGESPEDWQRRIWETGLKIARELGQIGVRLYFRGQKEFPVQLRAINDGPKWLFVQGEVRNLHNRSIAVVGTRKPSADGEFLTRYVIALLANSGRTVVSGLALGIDQVAHQQSLRFGLSTVAILGNGILLDFPRGSKKLRAEILLNGGTIVTEYLPSQTYSGENFVRRNRIQAALSEFVVPVEWNIKSGTAHTVEYAHKYSRQVVNIYLPGTEVNRPELKFSENYRGAKSFEVPKQTNALTELFEQPLSESSENSAPPEQQSFEI</sequence>
<dbReference type="InterPro" id="IPR003488">
    <property type="entry name" value="DprA"/>
</dbReference>